<dbReference type="AlphaFoldDB" id="A0AAV7RI26"/>
<protein>
    <submittedName>
        <fullName evidence="2">Uncharacterized protein</fullName>
    </submittedName>
</protein>
<comment type="caution">
    <text evidence="2">The sequence shown here is derived from an EMBL/GenBank/DDBJ whole genome shotgun (WGS) entry which is preliminary data.</text>
</comment>
<evidence type="ECO:0000313" key="2">
    <source>
        <dbReference type="EMBL" id="KAJ1150598.1"/>
    </source>
</evidence>
<gene>
    <name evidence="2" type="ORF">NDU88_003388</name>
</gene>
<name>A0AAV7RI26_PLEWA</name>
<reference evidence="2" key="1">
    <citation type="journal article" date="2022" name="bioRxiv">
        <title>Sequencing and chromosome-scale assembly of the giantPleurodeles waltlgenome.</title>
        <authorList>
            <person name="Brown T."/>
            <person name="Elewa A."/>
            <person name="Iarovenko S."/>
            <person name="Subramanian E."/>
            <person name="Araus A.J."/>
            <person name="Petzold A."/>
            <person name="Susuki M."/>
            <person name="Suzuki K.-i.T."/>
            <person name="Hayashi T."/>
            <person name="Toyoda A."/>
            <person name="Oliveira C."/>
            <person name="Osipova E."/>
            <person name="Leigh N.D."/>
            <person name="Simon A."/>
            <person name="Yun M.H."/>
        </authorList>
    </citation>
    <scope>NUCLEOTIDE SEQUENCE</scope>
    <source>
        <strain evidence="2">20211129_DDA</strain>
        <tissue evidence="2">Liver</tissue>
    </source>
</reference>
<keyword evidence="3" id="KW-1185">Reference proteome</keyword>
<dbReference type="Proteomes" id="UP001066276">
    <property type="component" value="Chromosome 5"/>
</dbReference>
<sequence>MRLSAVPRNALVNITDDMELDYCKGLGDVVRSFSQQVEATTLPPIHGPGHNLRAGDWIVVWKHVRTTCLELCCKGPFPVRDEGGDLQEGDGEPISMEATGEPGQRRAFPETDDFERQKEQLLDPEGEGVEPDQRRCYLTPPEPVAGPSKENTTLQGEAPSSTLKRTMTMGPL</sequence>
<dbReference type="EMBL" id="JANPWB010000009">
    <property type="protein sequence ID" value="KAJ1150598.1"/>
    <property type="molecule type" value="Genomic_DNA"/>
</dbReference>
<accession>A0AAV7RI26</accession>
<organism evidence="2 3">
    <name type="scientific">Pleurodeles waltl</name>
    <name type="common">Iberian ribbed newt</name>
    <dbReference type="NCBI Taxonomy" id="8319"/>
    <lineage>
        <taxon>Eukaryota</taxon>
        <taxon>Metazoa</taxon>
        <taxon>Chordata</taxon>
        <taxon>Craniata</taxon>
        <taxon>Vertebrata</taxon>
        <taxon>Euteleostomi</taxon>
        <taxon>Amphibia</taxon>
        <taxon>Batrachia</taxon>
        <taxon>Caudata</taxon>
        <taxon>Salamandroidea</taxon>
        <taxon>Salamandridae</taxon>
        <taxon>Pleurodelinae</taxon>
        <taxon>Pleurodeles</taxon>
    </lineage>
</organism>
<feature type="compositionally biased region" description="Basic and acidic residues" evidence="1">
    <location>
        <begin position="103"/>
        <end position="121"/>
    </location>
</feature>
<evidence type="ECO:0000313" key="3">
    <source>
        <dbReference type="Proteomes" id="UP001066276"/>
    </source>
</evidence>
<evidence type="ECO:0000256" key="1">
    <source>
        <dbReference type="SAM" id="MobiDB-lite"/>
    </source>
</evidence>
<feature type="compositionally biased region" description="Polar residues" evidence="1">
    <location>
        <begin position="149"/>
        <end position="165"/>
    </location>
</feature>
<proteinExistence type="predicted"/>
<feature type="region of interest" description="Disordered" evidence="1">
    <location>
        <begin position="81"/>
        <end position="172"/>
    </location>
</feature>